<evidence type="ECO:0000256" key="2">
    <source>
        <dbReference type="SAM" id="SignalP"/>
    </source>
</evidence>
<dbReference type="SUPFAM" id="SSF88713">
    <property type="entry name" value="Glycoside hydrolase/deacetylase"/>
    <property type="match status" value="1"/>
</dbReference>
<sequence>MRRRLAKYVLFFAAISIFVYSAAVTHPNTVMARKACTSWDMVKTKVFTSSHAKHEEYPTLPKDFAVAPGTAAQVPVLMYHYITPKQYNQEPGNKSIINLEAFEAEMAYLHEQEYYTASLSELEQYVRGQISLPAKSVVITFDDGYQNNYIYAYPILKTYGFKAAIFVIGSKIEEETQNFDPTKKTYLSKEEIHAARDVFEFHSHTYNLHYKGFQKCGVAASAGLDSTLIQADIDKMKENGVDSPYFAYPYGEKSQQMIYELQENGYRMAFTVRQGFVQPGDRLMALNRLTVTSDTDMEKLLNPSLSEH</sequence>
<proteinExistence type="predicted"/>
<dbReference type="PANTHER" id="PTHR34216">
    <property type="match status" value="1"/>
</dbReference>
<organism evidence="4 5">
    <name type="scientific">Paenibacillus phoenicis</name>
    <dbReference type="NCBI Taxonomy" id="554117"/>
    <lineage>
        <taxon>Bacteria</taxon>
        <taxon>Bacillati</taxon>
        <taxon>Bacillota</taxon>
        <taxon>Bacilli</taxon>
        <taxon>Bacillales</taxon>
        <taxon>Paenibacillaceae</taxon>
        <taxon>Paenibacillus</taxon>
    </lineage>
</organism>
<dbReference type="Pfam" id="PF01522">
    <property type="entry name" value="Polysacc_deac_1"/>
    <property type="match status" value="1"/>
</dbReference>
<keyword evidence="5" id="KW-1185">Reference proteome</keyword>
<dbReference type="EMBL" id="JAYERP010000001">
    <property type="protein sequence ID" value="MEA3569246.1"/>
    <property type="molecule type" value="Genomic_DNA"/>
</dbReference>
<gene>
    <name evidence="4" type="ORF">U9M73_04460</name>
</gene>
<feature type="chain" id="PRO_5047141211" evidence="2">
    <location>
        <begin position="23"/>
        <end position="308"/>
    </location>
</feature>
<evidence type="ECO:0000313" key="4">
    <source>
        <dbReference type="EMBL" id="MEA3569246.1"/>
    </source>
</evidence>
<reference evidence="4 5" key="1">
    <citation type="submission" date="2023-12" db="EMBL/GenBank/DDBJ databases">
        <title>Whole genome sequencing of Paenibacillus phoenicis isolated from the Phoenix Mars Lander spacecraft assembly facility.</title>
        <authorList>
            <person name="Garcia A."/>
            <person name="Venkateswaran K."/>
        </authorList>
    </citation>
    <scope>NUCLEOTIDE SEQUENCE [LARGE SCALE GENOMIC DNA]</scope>
    <source>
        <strain evidence="4 5">3PO2SA</strain>
    </source>
</reference>
<dbReference type="InterPro" id="IPR051398">
    <property type="entry name" value="Polysacch_Deacetylase"/>
</dbReference>
<evidence type="ECO:0000259" key="3">
    <source>
        <dbReference type="PROSITE" id="PS51677"/>
    </source>
</evidence>
<evidence type="ECO:0000313" key="5">
    <source>
        <dbReference type="Proteomes" id="UP001292216"/>
    </source>
</evidence>
<dbReference type="Gene3D" id="3.20.20.370">
    <property type="entry name" value="Glycoside hydrolase/deacetylase"/>
    <property type="match status" value="1"/>
</dbReference>
<comment type="caution">
    <text evidence="4">The sequence shown here is derived from an EMBL/GenBank/DDBJ whole genome shotgun (WGS) entry which is preliminary data.</text>
</comment>
<dbReference type="RefSeq" id="WP_323076440.1">
    <property type="nucleotide sequence ID" value="NZ_CBCSKM010000005.1"/>
</dbReference>
<dbReference type="InterPro" id="IPR011330">
    <property type="entry name" value="Glyco_hydro/deAcase_b/a-brl"/>
</dbReference>
<evidence type="ECO:0000256" key="1">
    <source>
        <dbReference type="ARBA" id="ARBA00022729"/>
    </source>
</evidence>
<feature type="signal peptide" evidence="2">
    <location>
        <begin position="1"/>
        <end position="22"/>
    </location>
</feature>
<dbReference type="Proteomes" id="UP001292216">
    <property type="component" value="Unassembled WGS sequence"/>
</dbReference>
<keyword evidence="1 2" id="KW-0732">Signal</keyword>
<dbReference type="PROSITE" id="PS51677">
    <property type="entry name" value="NODB"/>
    <property type="match status" value="1"/>
</dbReference>
<dbReference type="PANTHER" id="PTHR34216:SF7">
    <property type="entry name" value="POLY-BETA-1,6-N-ACETYL-D-GLUCOSAMINE N-DEACETYLASE"/>
    <property type="match status" value="1"/>
</dbReference>
<dbReference type="CDD" id="cd10966">
    <property type="entry name" value="CE4_yadE_5s"/>
    <property type="match status" value="1"/>
</dbReference>
<dbReference type="InterPro" id="IPR002509">
    <property type="entry name" value="NODB_dom"/>
</dbReference>
<feature type="domain" description="NodB homology" evidence="3">
    <location>
        <begin position="135"/>
        <end position="308"/>
    </location>
</feature>
<accession>A0ABU5PH31</accession>
<protein>
    <submittedName>
        <fullName evidence="4">Polysaccharide deacetylase family protein</fullName>
    </submittedName>
</protein>
<name>A0ABU5PH31_9BACL</name>